<comment type="similarity">
    <text evidence="7">Belongs to the PINc/VapC protein family.</text>
</comment>
<feature type="domain" description="PIN" evidence="8">
    <location>
        <begin position="5"/>
        <end position="107"/>
    </location>
</feature>
<dbReference type="CDD" id="cd18738">
    <property type="entry name" value="PIN_VapC4-5_FitB-like"/>
    <property type="match status" value="1"/>
</dbReference>
<dbReference type="Pfam" id="PF01850">
    <property type="entry name" value="PIN"/>
    <property type="match status" value="1"/>
</dbReference>
<evidence type="ECO:0000256" key="5">
    <source>
        <dbReference type="ARBA" id="ARBA00022801"/>
    </source>
</evidence>
<protein>
    <submittedName>
        <fullName evidence="9">Nucleic acid-binding protein</fullName>
    </submittedName>
</protein>
<dbReference type="InterPro" id="IPR002716">
    <property type="entry name" value="PIN_dom"/>
</dbReference>
<keyword evidence="6" id="KW-0460">Magnesium</keyword>
<dbReference type="SUPFAM" id="SSF88723">
    <property type="entry name" value="PIN domain-like"/>
    <property type="match status" value="1"/>
</dbReference>
<dbReference type="Gene3D" id="3.40.50.1010">
    <property type="entry name" value="5'-nuclease"/>
    <property type="match status" value="1"/>
</dbReference>
<evidence type="ECO:0000256" key="2">
    <source>
        <dbReference type="ARBA" id="ARBA00022649"/>
    </source>
</evidence>
<evidence type="ECO:0000256" key="4">
    <source>
        <dbReference type="ARBA" id="ARBA00022723"/>
    </source>
</evidence>
<comment type="cofactor">
    <cofactor evidence="1">
        <name>Mg(2+)</name>
        <dbReference type="ChEBI" id="CHEBI:18420"/>
    </cofactor>
</comment>
<evidence type="ECO:0000259" key="8">
    <source>
        <dbReference type="Pfam" id="PF01850"/>
    </source>
</evidence>
<dbReference type="PANTHER" id="PTHR33653">
    <property type="entry name" value="RIBONUCLEASE VAPC2"/>
    <property type="match status" value="1"/>
</dbReference>
<accession>A0A806JYN8</accession>
<evidence type="ECO:0000256" key="1">
    <source>
        <dbReference type="ARBA" id="ARBA00001946"/>
    </source>
</evidence>
<sequence length="123" mass="13896">MGLKYLLDTNVVIDFMAKNLPASSQQKVADIIDDEANISLITKIELLSYSDVEQNVIDFVYSSNVLILSDKIVNKTIELRRKHKKKLPDTIIAATALVNNLTVATRNVTDFVDFDNLSVWNPW</sequence>
<dbReference type="EMBL" id="JQ844182">
    <property type="protein sequence ID" value="AGS52115.1"/>
    <property type="molecule type" value="Genomic_DNA"/>
</dbReference>
<evidence type="ECO:0000256" key="7">
    <source>
        <dbReference type="ARBA" id="ARBA00038093"/>
    </source>
</evidence>
<dbReference type="GO" id="GO:0004518">
    <property type="term" value="F:nuclease activity"/>
    <property type="evidence" value="ECO:0007669"/>
    <property type="project" value="UniProtKB-KW"/>
</dbReference>
<keyword evidence="2" id="KW-1277">Toxin-antitoxin system</keyword>
<proteinExistence type="inferred from homology"/>
<keyword evidence="3" id="KW-0540">Nuclease</keyword>
<evidence type="ECO:0000313" key="9">
    <source>
        <dbReference type="EMBL" id="AGS52115.1"/>
    </source>
</evidence>
<keyword evidence="4" id="KW-0479">Metal-binding</keyword>
<evidence type="ECO:0000256" key="3">
    <source>
        <dbReference type="ARBA" id="ARBA00022722"/>
    </source>
</evidence>
<keyword evidence="5" id="KW-0378">Hydrolase</keyword>
<evidence type="ECO:0000256" key="6">
    <source>
        <dbReference type="ARBA" id="ARBA00022842"/>
    </source>
</evidence>
<name>A0A806JYN8_9BACT</name>
<dbReference type="PANTHER" id="PTHR33653:SF1">
    <property type="entry name" value="RIBONUCLEASE VAPC2"/>
    <property type="match status" value="1"/>
</dbReference>
<organism evidence="9">
    <name type="scientific">uncultured bacterium contig00029</name>
    <dbReference type="NCBI Taxonomy" id="1181518"/>
    <lineage>
        <taxon>Bacteria</taxon>
        <taxon>environmental samples</taxon>
    </lineage>
</organism>
<reference evidence="9" key="1">
    <citation type="submission" date="2012-03" db="EMBL/GenBank/DDBJ databases">
        <title>Functional metagenomics reveals considerable lignocellulase gene clusters in the gut microbiome of a wood-feeding higher termite.</title>
        <authorList>
            <person name="Liu N."/>
        </authorList>
    </citation>
    <scope>NUCLEOTIDE SEQUENCE</scope>
</reference>
<dbReference type="AlphaFoldDB" id="A0A806JYN8"/>
<dbReference type="GO" id="GO:0016787">
    <property type="term" value="F:hydrolase activity"/>
    <property type="evidence" value="ECO:0007669"/>
    <property type="project" value="UniProtKB-KW"/>
</dbReference>
<dbReference type="GO" id="GO:0046872">
    <property type="term" value="F:metal ion binding"/>
    <property type="evidence" value="ECO:0007669"/>
    <property type="project" value="UniProtKB-KW"/>
</dbReference>
<dbReference type="InterPro" id="IPR050556">
    <property type="entry name" value="Type_II_TA_system_RNase"/>
</dbReference>
<dbReference type="InterPro" id="IPR029060">
    <property type="entry name" value="PIN-like_dom_sf"/>
</dbReference>